<protein>
    <submittedName>
        <fullName evidence="2">Uncharacterized protein</fullName>
    </submittedName>
</protein>
<sequence>MLNSGGRPRQKSNAVRPGGRRHRELQILLLSTASDTIGYSRYRVISADESPKSTPRATEFLIGLAKQRNKLTHRRQPKAGGNACPMTGSWQSVGIVFLRKATVSQVKAVHDKFAFQRHQRPSRNQKHAGLSPALTPQPPFRYENSVFAEPGDLAHRRCPPPASAHLLEMVVHVPHFPYVDATSFNRTRAERCRVFLEKLVHVEPSTPGRGIVVVSWRLRPQQSVFDSRRRRGSNPGEIWRTFPTTVESSSLADSRLGGPVFGSRSSHHGFDFPIVSPESTPGECWDRSFLVLASPSKLLRL</sequence>
<evidence type="ECO:0000256" key="1">
    <source>
        <dbReference type="SAM" id="MobiDB-lite"/>
    </source>
</evidence>
<gene>
    <name evidence="2" type="ORF">PR048_013497</name>
</gene>
<accession>A0ABQ9HSB8</accession>
<feature type="region of interest" description="Disordered" evidence="1">
    <location>
        <begin position="1"/>
        <end position="20"/>
    </location>
</feature>
<name>A0ABQ9HSB8_9NEOP</name>
<evidence type="ECO:0000313" key="3">
    <source>
        <dbReference type="Proteomes" id="UP001159363"/>
    </source>
</evidence>
<evidence type="ECO:0000313" key="2">
    <source>
        <dbReference type="EMBL" id="KAJ8887282.1"/>
    </source>
</evidence>
<reference evidence="2 3" key="1">
    <citation type="submission" date="2023-02" db="EMBL/GenBank/DDBJ databases">
        <title>LHISI_Scaffold_Assembly.</title>
        <authorList>
            <person name="Stuart O.P."/>
            <person name="Cleave R."/>
            <person name="Magrath M.J.L."/>
            <person name="Mikheyev A.S."/>
        </authorList>
    </citation>
    <scope>NUCLEOTIDE SEQUENCE [LARGE SCALE GENOMIC DNA]</scope>
    <source>
        <strain evidence="2">Daus_M_001</strain>
        <tissue evidence="2">Leg muscle</tissue>
    </source>
</reference>
<dbReference type="Proteomes" id="UP001159363">
    <property type="component" value="Chromosome X"/>
</dbReference>
<dbReference type="EMBL" id="JARBHB010000004">
    <property type="protein sequence ID" value="KAJ8887282.1"/>
    <property type="molecule type" value="Genomic_DNA"/>
</dbReference>
<proteinExistence type="predicted"/>
<keyword evidence="3" id="KW-1185">Reference proteome</keyword>
<comment type="caution">
    <text evidence="2">The sequence shown here is derived from an EMBL/GenBank/DDBJ whole genome shotgun (WGS) entry which is preliminary data.</text>
</comment>
<organism evidence="2 3">
    <name type="scientific">Dryococelus australis</name>
    <dbReference type="NCBI Taxonomy" id="614101"/>
    <lineage>
        <taxon>Eukaryota</taxon>
        <taxon>Metazoa</taxon>
        <taxon>Ecdysozoa</taxon>
        <taxon>Arthropoda</taxon>
        <taxon>Hexapoda</taxon>
        <taxon>Insecta</taxon>
        <taxon>Pterygota</taxon>
        <taxon>Neoptera</taxon>
        <taxon>Polyneoptera</taxon>
        <taxon>Phasmatodea</taxon>
        <taxon>Verophasmatodea</taxon>
        <taxon>Anareolatae</taxon>
        <taxon>Phasmatidae</taxon>
        <taxon>Eurycanthinae</taxon>
        <taxon>Dryococelus</taxon>
    </lineage>
</organism>